<reference evidence="3" key="2">
    <citation type="submission" date="2023-01" db="EMBL/GenBank/DDBJ databases">
        <title>Draft genome sequence of Sneathiella chinensis strain NBRC 103408.</title>
        <authorList>
            <person name="Sun Q."/>
            <person name="Mori K."/>
        </authorList>
    </citation>
    <scope>NUCLEOTIDE SEQUENCE</scope>
    <source>
        <strain evidence="3">NBRC 103408</strain>
    </source>
</reference>
<feature type="signal peptide" evidence="2">
    <location>
        <begin position="1"/>
        <end position="26"/>
    </location>
</feature>
<dbReference type="InterPro" id="IPR038404">
    <property type="entry name" value="TRAP_DctP_sf"/>
</dbReference>
<evidence type="ECO:0008006" key="5">
    <source>
        <dbReference type="Google" id="ProtNLM"/>
    </source>
</evidence>
<evidence type="ECO:0000313" key="3">
    <source>
        <dbReference type="EMBL" id="GLQ05081.1"/>
    </source>
</evidence>
<keyword evidence="1 2" id="KW-0732">Signal</keyword>
<sequence length="356" mass="39077">MKFSVKTGLVALATVMTMTAAGVSHAGKTLTWTDGSPNRGTRAEASMWFADQLEQRTNGDLKIEFHWGGALLKAKAAPKGIGAGAADMGLVLGVYNPKFHHGLTLGDLPTQYSDPWVSTRAMYELIQTNKDLQDEFDKLNLQFIANVTATEIQLICKGDPVRTLEDIKGKKVRGIGVYGKIFKDLGATPVSMTVYKSYQGLDTGLLDCSQIYTYAIPAFKLQEVASEVTLLDWGALLGLAYVMNKDTYEALPQEQKDIINQLGSDYVDHFAEKARQGNMDALAELEKAADGNKVNIHTLSPADKEKLLEASGPYLAEWQAEAEKLGMDGAAMHKQFLALLKKYEDERLSAGYPWTR</sequence>
<protein>
    <recommendedName>
        <fullName evidence="5">C4-dicarboxylate ABC transporter substrate-binding protein</fullName>
    </recommendedName>
</protein>
<reference evidence="3" key="1">
    <citation type="journal article" date="2014" name="Int. J. Syst. Evol. Microbiol.">
        <title>Complete genome of a new Firmicutes species belonging to the dominant human colonic microbiota ('Ruminococcus bicirculans') reveals two chromosomes and a selective capacity to utilize plant glucans.</title>
        <authorList>
            <consortium name="NISC Comparative Sequencing Program"/>
            <person name="Wegmann U."/>
            <person name="Louis P."/>
            <person name="Goesmann A."/>
            <person name="Henrissat B."/>
            <person name="Duncan S.H."/>
            <person name="Flint H.J."/>
        </authorList>
    </citation>
    <scope>NUCLEOTIDE SEQUENCE</scope>
    <source>
        <strain evidence="3">NBRC 103408</strain>
    </source>
</reference>
<name>A0ABQ5U3L6_9PROT</name>
<gene>
    <name evidence="3" type="ORF">GCM10007924_03020</name>
</gene>
<comment type="caution">
    <text evidence="3">The sequence shown here is derived from an EMBL/GenBank/DDBJ whole genome shotgun (WGS) entry which is preliminary data.</text>
</comment>
<keyword evidence="4" id="KW-1185">Reference proteome</keyword>
<dbReference type="Pfam" id="PF03480">
    <property type="entry name" value="DctP"/>
    <property type="match status" value="1"/>
</dbReference>
<feature type="chain" id="PRO_5045395281" description="C4-dicarboxylate ABC transporter substrate-binding protein" evidence="2">
    <location>
        <begin position="27"/>
        <end position="356"/>
    </location>
</feature>
<organism evidence="3 4">
    <name type="scientific">Sneathiella chinensis</name>
    <dbReference type="NCBI Taxonomy" id="349750"/>
    <lineage>
        <taxon>Bacteria</taxon>
        <taxon>Pseudomonadati</taxon>
        <taxon>Pseudomonadota</taxon>
        <taxon>Alphaproteobacteria</taxon>
        <taxon>Sneathiellales</taxon>
        <taxon>Sneathiellaceae</taxon>
        <taxon>Sneathiella</taxon>
    </lineage>
</organism>
<dbReference type="PANTHER" id="PTHR33376">
    <property type="match status" value="1"/>
</dbReference>
<dbReference type="PANTHER" id="PTHR33376:SF15">
    <property type="entry name" value="BLL6794 PROTEIN"/>
    <property type="match status" value="1"/>
</dbReference>
<dbReference type="NCBIfam" id="NF037995">
    <property type="entry name" value="TRAP_S1"/>
    <property type="match status" value="1"/>
</dbReference>
<evidence type="ECO:0000256" key="1">
    <source>
        <dbReference type="ARBA" id="ARBA00022729"/>
    </source>
</evidence>
<proteinExistence type="predicted"/>
<dbReference type="CDD" id="cd13666">
    <property type="entry name" value="PBP2_TRAP_DctP_like_1"/>
    <property type="match status" value="1"/>
</dbReference>
<dbReference type="EMBL" id="BSNF01000001">
    <property type="protein sequence ID" value="GLQ05081.1"/>
    <property type="molecule type" value="Genomic_DNA"/>
</dbReference>
<evidence type="ECO:0000256" key="2">
    <source>
        <dbReference type="SAM" id="SignalP"/>
    </source>
</evidence>
<evidence type="ECO:0000313" key="4">
    <source>
        <dbReference type="Proteomes" id="UP001161409"/>
    </source>
</evidence>
<dbReference type="InterPro" id="IPR018389">
    <property type="entry name" value="DctP_fam"/>
</dbReference>
<accession>A0ABQ5U3L6</accession>
<dbReference type="Gene3D" id="3.40.190.170">
    <property type="entry name" value="Bacterial extracellular solute-binding protein, family 7"/>
    <property type="match status" value="1"/>
</dbReference>
<dbReference type="Proteomes" id="UP001161409">
    <property type="component" value="Unassembled WGS sequence"/>
</dbReference>
<dbReference type="RefSeq" id="WP_169559112.1">
    <property type="nucleotide sequence ID" value="NZ_BSNF01000001.1"/>
</dbReference>